<reference evidence="2 3" key="1">
    <citation type="submission" date="2020-05" db="EMBL/GenBank/DDBJ databases">
        <title>Azospirillum oleiclasticum sp. nov, a nitrogen-fixing and heavy crude oil-emulsifying bacterium isolated from the crude oil of Yumen Oilfield.</title>
        <authorList>
            <person name="Wu D."/>
            <person name="Cai M."/>
            <person name="Zhang X."/>
        </authorList>
    </citation>
    <scope>NUCLEOTIDE SEQUENCE [LARGE SCALE GENOMIC DNA]</scope>
    <source>
        <strain evidence="2 3">ROY-1-1-2</strain>
    </source>
</reference>
<dbReference type="PANTHER" id="PTHR47017">
    <property type="entry name" value="ACYL-COA"/>
    <property type="match status" value="1"/>
</dbReference>
<dbReference type="SUPFAM" id="SSF55729">
    <property type="entry name" value="Acyl-CoA N-acyltransferases (Nat)"/>
    <property type="match status" value="1"/>
</dbReference>
<dbReference type="RefSeq" id="WP_180286434.1">
    <property type="nucleotide sequence ID" value="NZ_JABFDB010000042.1"/>
</dbReference>
<dbReference type="EMBL" id="JABFDB010000042">
    <property type="protein sequence ID" value="NYZ24657.1"/>
    <property type="molecule type" value="Genomic_DNA"/>
</dbReference>
<evidence type="ECO:0000313" key="3">
    <source>
        <dbReference type="Proteomes" id="UP000584642"/>
    </source>
</evidence>
<feature type="region of interest" description="Disordered" evidence="1">
    <location>
        <begin position="377"/>
        <end position="411"/>
    </location>
</feature>
<sequence>MNAVGALPEEPLAVSFVPGIGRIDSAEWDACAGTADPFVTHAVLAAFEEGGVVRPETGWQPLHATVRDAAGRLVGAAPVYAKGNAAGDFWPERPWADAFATVGGRYYPKLLVGVPFTPVAGPRLLLRPGAPPHTARTLVAGLETLARENRLSSIHAAFLEEVDRRRLSEAGWLPRQGVQYRWDNPGYRSFDDFLAALTPKRRGNVLRERRAVAASGVRVRILPGDRIRPADWDGFMRLYEATHRRRATPPPLTPGFFRRLGEAIPGRLLMIVVEEDGVAAGAAVRVLGDGILHMRHWGGDGAHRFLHFEVSLYRTIEYAIEQGYAAIDGGHGGPHKGQRGFRPALVHGMHWFADPRLRDGVARFLEVERANVRQHREALAARSPYRARPMTGAGQGGAGQGGPDAGLGPPS</sequence>
<dbReference type="PANTHER" id="PTHR47017:SF1">
    <property type="entry name" value="ACYL-COA"/>
    <property type="match status" value="1"/>
</dbReference>
<protein>
    <submittedName>
        <fullName evidence="2">GNAT family N-acetyltransferase</fullName>
    </submittedName>
</protein>
<organism evidence="2 3">
    <name type="scientific">Azospirillum oleiclasticum</name>
    <dbReference type="NCBI Taxonomy" id="2735135"/>
    <lineage>
        <taxon>Bacteria</taxon>
        <taxon>Pseudomonadati</taxon>
        <taxon>Pseudomonadota</taxon>
        <taxon>Alphaproteobacteria</taxon>
        <taxon>Rhodospirillales</taxon>
        <taxon>Azospirillaceae</taxon>
        <taxon>Azospirillum</taxon>
    </lineage>
</organism>
<dbReference type="Pfam" id="PF04339">
    <property type="entry name" value="FemAB_like"/>
    <property type="match status" value="1"/>
</dbReference>
<evidence type="ECO:0000256" key="1">
    <source>
        <dbReference type="SAM" id="MobiDB-lite"/>
    </source>
</evidence>
<dbReference type="Gene3D" id="3.40.630.30">
    <property type="match status" value="1"/>
</dbReference>
<evidence type="ECO:0000313" key="2">
    <source>
        <dbReference type="EMBL" id="NYZ24657.1"/>
    </source>
</evidence>
<accession>A0ABX2TKU7</accession>
<dbReference type="Proteomes" id="UP000584642">
    <property type="component" value="Unassembled WGS sequence"/>
</dbReference>
<keyword evidence="3" id="KW-1185">Reference proteome</keyword>
<gene>
    <name evidence="2" type="ORF">HND93_33555</name>
</gene>
<name>A0ABX2TKU7_9PROT</name>
<comment type="caution">
    <text evidence="2">The sequence shown here is derived from an EMBL/GenBank/DDBJ whole genome shotgun (WGS) entry which is preliminary data.</text>
</comment>
<dbReference type="InterPro" id="IPR016181">
    <property type="entry name" value="Acyl_CoA_acyltransferase"/>
</dbReference>
<dbReference type="InterPro" id="IPR007434">
    <property type="entry name" value="FemAB-like"/>
</dbReference>
<feature type="compositionally biased region" description="Gly residues" evidence="1">
    <location>
        <begin position="393"/>
        <end position="405"/>
    </location>
</feature>
<proteinExistence type="predicted"/>